<keyword evidence="1 6" id="KW-0479">Metal-binding</keyword>
<dbReference type="SUPFAM" id="SSF48452">
    <property type="entry name" value="TPR-like"/>
    <property type="match status" value="1"/>
</dbReference>
<dbReference type="EMBL" id="JARKIB010000025">
    <property type="protein sequence ID" value="KAJ7765778.1"/>
    <property type="molecule type" value="Genomic_DNA"/>
</dbReference>
<feature type="zinc finger region" description="C3H1-type" evidence="6">
    <location>
        <begin position="238"/>
        <end position="265"/>
    </location>
</feature>
<feature type="zinc finger region" description="C3H1-type" evidence="6">
    <location>
        <begin position="207"/>
        <end position="231"/>
    </location>
</feature>
<proteinExistence type="predicted"/>
<name>A0AAD7JM49_9AGAR</name>
<keyword evidence="3 5" id="KW-0802">TPR repeat</keyword>
<dbReference type="Gene3D" id="1.25.40.10">
    <property type="entry name" value="Tetratricopeptide repeat domain"/>
    <property type="match status" value="1"/>
</dbReference>
<dbReference type="Proteomes" id="UP001215598">
    <property type="component" value="Unassembled WGS sequence"/>
</dbReference>
<dbReference type="InterPro" id="IPR019734">
    <property type="entry name" value="TPR_rpt"/>
</dbReference>
<dbReference type="SMART" id="SM00028">
    <property type="entry name" value="TPR"/>
    <property type="match status" value="3"/>
</dbReference>
<dbReference type="GO" id="GO:0008270">
    <property type="term" value="F:zinc ion binding"/>
    <property type="evidence" value="ECO:0007669"/>
    <property type="project" value="UniProtKB-KW"/>
</dbReference>
<reference evidence="8" key="1">
    <citation type="submission" date="2023-03" db="EMBL/GenBank/DDBJ databases">
        <title>Massive genome expansion in bonnet fungi (Mycena s.s.) driven by repeated elements and novel gene families across ecological guilds.</title>
        <authorList>
            <consortium name="Lawrence Berkeley National Laboratory"/>
            <person name="Harder C.B."/>
            <person name="Miyauchi S."/>
            <person name="Viragh M."/>
            <person name="Kuo A."/>
            <person name="Thoen E."/>
            <person name="Andreopoulos B."/>
            <person name="Lu D."/>
            <person name="Skrede I."/>
            <person name="Drula E."/>
            <person name="Henrissat B."/>
            <person name="Morin E."/>
            <person name="Kohler A."/>
            <person name="Barry K."/>
            <person name="LaButti K."/>
            <person name="Morin E."/>
            <person name="Salamov A."/>
            <person name="Lipzen A."/>
            <person name="Mereny Z."/>
            <person name="Hegedus B."/>
            <person name="Baldrian P."/>
            <person name="Stursova M."/>
            <person name="Weitz H."/>
            <person name="Taylor A."/>
            <person name="Grigoriev I.V."/>
            <person name="Nagy L.G."/>
            <person name="Martin F."/>
            <person name="Kauserud H."/>
        </authorList>
    </citation>
    <scope>NUCLEOTIDE SEQUENCE</scope>
    <source>
        <strain evidence="8">CBHHK182m</strain>
    </source>
</reference>
<sequence>MKPLRQPSASELEKRASDGEKYKNLGNMSFREGNYKAAAAAYNLAIDVNGTQPVYMSNLAAAYLKLEDYEMAEKAASTALLHDPRMIKARFRRGVARLERGLSRLENHQFTGAKIDFETVLRLDPNCVEAKAELTRVLDVMEYCGEKDDGSETEFCQLPAPDDPPQDPIPIFLMPESKVDSDEEDHARRLPEWMEPEEDQHVGNGIPCKHHNLKPQGCAKGDSCAYSHARDARSFQDSEGRNVCLYYLLGACKFGDRCLYSHSKENLPKLWEDESQLPNVRDDIIRSNEETIRERRLYSKYMGKGPFGPPEMVATYEAAVKRNAKKKAKRNARDVRKTREAGEFLNMLDSQDAAPTTSTAPFIIHLTLNKSTTIPSDTISALREVVNVSRVKSQDKGIALLPAAEAVGVFITDAGITLDKNGVLRVALVSYVESGGTVVIGGSFKTIEKNKQTDLTPAQLEAFFQEGWNLPWKMGARRCVDLALNNCRKRAEEKGPLPPTLSMREAQHLKDVRADAALYLPTGHSQVDSAGFRADHLTETPVAFAEIGKGRLGFVGDLGAEKATADVILAMFGLAKVQSS</sequence>
<organism evidence="8 9">
    <name type="scientific">Mycena metata</name>
    <dbReference type="NCBI Taxonomy" id="1033252"/>
    <lineage>
        <taxon>Eukaryota</taxon>
        <taxon>Fungi</taxon>
        <taxon>Dikarya</taxon>
        <taxon>Basidiomycota</taxon>
        <taxon>Agaricomycotina</taxon>
        <taxon>Agaricomycetes</taxon>
        <taxon>Agaricomycetidae</taxon>
        <taxon>Agaricales</taxon>
        <taxon>Marasmiineae</taxon>
        <taxon>Mycenaceae</taxon>
        <taxon>Mycena</taxon>
    </lineage>
</organism>
<dbReference type="InterPro" id="IPR051966">
    <property type="entry name" value="RPAP3"/>
</dbReference>
<gene>
    <name evidence="8" type="ORF">B0H16DRAFT_1413294</name>
</gene>
<dbReference type="AlphaFoldDB" id="A0AAD7JM49"/>
<evidence type="ECO:0000259" key="7">
    <source>
        <dbReference type="PROSITE" id="PS50103"/>
    </source>
</evidence>
<accession>A0AAD7JM49</accession>
<keyword evidence="2 6" id="KW-0863">Zinc-finger</keyword>
<keyword evidence="9" id="KW-1185">Reference proteome</keyword>
<evidence type="ECO:0000313" key="9">
    <source>
        <dbReference type="Proteomes" id="UP001215598"/>
    </source>
</evidence>
<dbReference type="GO" id="GO:0101031">
    <property type="term" value="C:protein folding chaperone complex"/>
    <property type="evidence" value="ECO:0007669"/>
    <property type="project" value="TreeGrafter"/>
</dbReference>
<protein>
    <recommendedName>
        <fullName evidence="7">C3H1-type domain-containing protein</fullName>
    </recommendedName>
</protein>
<evidence type="ECO:0000256" key="6">
    <source>
        <dbReference type="PROSITE-ProRule" id="PRU00723"/>
    </source>
</evidence>
<dbReference type="InterPro" id="IPR036855">
    <property type="entry name" value="Znf_CCCH_sf"/>
</dbReference>
<dbReference type="InterPro" id="IPR011990">
    <property type="entry name" value="TPR-like_helical_dom_sf"/>
</dbReference>
<evidence type="ECO:0000256" key="5">
    <source>
        <dbReference type="PROSITE-ProRule" id="PRU00339"/>
    </source>
</evidence>
<comment type="caution">
    <text evidence="8">The sequence shown here is derived from an EMBL/GenBank/DDBJ whole genome shotgun (WGS) entry which is preliminary data.</text>
</comment>
<dbReference type="SMART" id="SM00356">
    <property type="entry name" value="ZnF_C3H1"/>
    <property type="match status" value="2"/>
</dbReference>
<dbReference type="PROSITE" id="PS50005">
    <property type="entry name" value="TPR"/>
    <property type="match status" value="1"/>
</dbReference>
<evidence type="ECO:0000256" key="2">
    <source>
        <dbReference type="ARBA" id="ARBA00022771"/>
    </source>
</evidence>
<feature type="domain" description="C3H1-type" evidence="7">
    <location>
        <begin position="207"/>
        <end position="231"/>
    </location>
</feature>
<dbReference type="Gene3D" id="3.30.1370.210">
    <property type="match status" value="1"/>
</dbReference>
<dbReference type="PROSITE" id="PS50103">
    <property type="entry name" value="ZF_C3H1"/>
    <property type="match status" value="2"/>
</dbReference>
<evidence type="ECO:0000313" key="8">
    <source>
        <dbReference type="EMBL" id="KAJ7765778.1"/>
    </source>
</evidence>
<dbReference type="PANTHER" id="PTHR46423:SF1">
    <property type="entry name" value="RNA POLYMERASE II-ASSOCIATED PROTEIN 3"/>
    <property type="match status" value="1"/>
</dbReference>
<dbReference type="InterPro" id="IPR000571">
    <property type="entry name" value="Znf_CCCH"/>
</dbReference>
<feature type="domain" description="C3H1-type" evidence="7">
    <location>
        <begin position="238"/>
        <end position="265"/>
    </location>
</feature>
<feature type="repeat" description="TPR" evidence="5">
    <location>
        <begin position="19"/>
        <end position="52"/>
    </location>
</feature>
<evidence type="ECO:0000256" key="1">
    <source>
        <dbReference type="ARBA" id="ARBA00022723"/>
    </source>
</evidence>
<evidence type="ECO:0000256" key="3">
    <source>
        <dbReference type="ARBA" id="ARBA00022803"/>
    </source>
</evidence>
<evidence type="ECO:0000256" key="4">
    <source>
        <dbReference type="ARBA" id="ARBA00022833"/>
    </source>
</evidence>
<dbReference type="PANTHER" id="PTHR46423">
    <property type="entry name" value="RNA POLYMERASE II-ASSOCIATED PROTEIN 3"/>
    <property type="match status" value="1"/>
</dbReference>
<dbReference type="Pfam" id="PF00642">
    <property type="entry name" value="zf-CCCH"/>
    <property type="match status" value="1"/>
</dbReference>
<dbReference type="SUPFAM" id="SSF90229">
    <property type="entry name" value="CCCH zinc finger"/>
    <property type="match status" value="1"/>
</dbReference>
<keyword evidence="4 6" id="KW-0862">Zinc</keyword>